<accession>A0ABV0ELG0</accession>
<keyword evidence="1" id="KW-1133">Transmembrane helix</keyword>
<keyword evidence="3" id="KW-1185">Reference proteome</keyword>
<comment type="caution">
    <text evidence="2">The sequence shown here is derived from an EMBL/GenBank/DDBJ whole genome shotgun (WGS) entry which is preliminary data.</text>
</comment>
<name>A0ABV0ELG0_9ENTE</name>
<evidence type="ECO:0008006" key="4">
    <source>
        <dbReference type="Google" id="ProtNLM"/>
    </source>
</evidence>
<dbReference type="EMBL" id="JAFREL020000001">
    <property type="protein sequence ID" value="MEO1769406.1"/>
    <property type="molecule type" value="Genomic_DNA"/>
</dbReference>
<keyword evidence="1" id="KW-0472">Membrane</keyword>
<dbReference type="RefSeq" id="WP_207705307.1">
    <property type="nucleotide sequence ID" value="NZ_JAFREL020000001.1"/>
</dbReference>
<evidence type="ECO:0000313" key="3">
    <source>
        <dbReference type="Proteomes" id="UP000664357"/>
    </source>
</evidence>
<reference evidence="2 3" key="1">
    <citation type="submission" date="2024-02" db="EMBL/GenBank/DDBJ databases">
        <title>The Genome Sequence of Enterococcus sp. DIV0159.</title>
        <authorList>
            <person name="Earl A."/>
            <person name="Manson A."/>
            <person name="Gilmore M."/>
            <person name="Sanders J."/>
            <person name="Shea T."/>
            <person name="Howe W."/>
            <person name="Livny J."/>
            <person name="Cuomo C."/>
            <person name="Neafsey D."/>
            <person name="Birren B."/>
        </authorList>
    </citation>
    <scope>NUCLEOTIDE SEQUENCE [LARGE SCALE GENOMIC DNA]</scope>
    <source>
        <strain evidence="2 3">665A</strain>
    </source>
</reference>
<protein>
    <recommendedName>
        <fullName evidence="4">Alternate signal-mediated exported protein, CPF_0494 family</fullName>
    </recommendedName>
</protein>
<dbReference type="InterPro" id="IPR022121">
    <property type="entry name" value="Peptidase_M73_camelysin"/>
</dbReference>
<evidence type="ECO:0000313" key="2">
    <source>
        <dbReference type="EMBL" id="MEO1769406.1"/>
    </source>
</evidence>
<gene>
    <name evidence="2" type="ORF">JZO67_001357</name>
</gene>
<organism evidence="2 3">
    <name type="scientific">Candidatus Enterococcus ferrettii</name>
    <dbReference type="NCBI Taxonomy" id="2815324"/>
    <lineage>
        <taxon>Bacteria</taxon>
        <taxon>Bacillati</taxon>
        <taxon>Bacillota</taxon>
        <taxon>Bacilli</taxon>
        <taxon>Lactobacillales</taxon>
        <taxon>Enterococcaceae</taxon>
        <taxon>Enterococcus</taxon>
    </lineage>
</organism>
<proteinExistence type="predicted"/>
<sequence length="210" mass="24075">MRNRKKKLRLIYVGFIMALVLLMIGGGYFVYAAMTAHDQKANDFQVGQVETKIEEVFNENIQEVKLDRSIEKDVSIKNTGTINQFVRVMVLPEVRSFINEDDDSVQILPLIIGKDLELENMDANWLDGADGYYYYIGSEVAPDESTNRLFESIKLSSSLSEQYHESDFSIYLKVETINCEESAFRNAWWQGEIPLEEPLKTIDNTLLGLL</sequence>
<dbReference type="Proteomes" id="UP000664357">
    <property type="component" value="Unassembled WGS sequence"/>
</dbReference>
<keyword evidence="1" id="KW-0812">Transmembrane</keyword>
<evidence type="ECO:0000256" key="1">
    <source>
        <dbReference type="SAM" id="Phobius"/>
    </source>
</evidence>
<dbReference type="Pfam" id="PF12389">
    <property type="entry name" value="Peptidase_M73"/>
    <property type="match status" value="1"/>
</dbReference>
<feature type="transmembrane region" description="Helical" evidence="1">
    <location>
        <begin position="12"/>
        <end position="34"/>
    </location>
</feature>